<feature type="transmembrane region" description="Helical" evidence="5">
    <location>
        <begin position="47"/>
        <end position="72"/>
    </location>
</feature>
<feature type="transmembrane region" description="Helical" evidence="5">
    <location>
        <begin position="176"/>
        <end position="193"/>
    </location>
</feature>
<dbReference type="OrthoDB" id="408493at2759"/>
<organism evidence="7">
    <name type="scientific">Aureococcus anophagefferens</name>
    <name type="common">Harmful bloom alga</name>
    <dbReference type="NCBI Taxonomy" id="44056"/>
    <lineage>
        <taxon>Eukaryota</taxon>
        <taxon>Sar</taxon>
        <taxon>Stramenopiles</taxon>
        <taxon>Ochrophyta</taxon>
        <taxon>Pelagophyceae</taxon>
        <taxon>Pelagomonadales</taxon>
        <taxon>Pelagomonadaceae</taxon>
        <taxon>Aureococcus</taxon>
    </lineage>
</organism>
<evidence type="ECO:0000256" key="5">
    <source>
        <dbReference type="SAM" id="Phobius"/>
    </source>
</evidence>
<dbReference type="OMA" id="FGMMAYD"/>
<dbReference type="NCBIfam" id="TIGR00803">
    <property type="entry name" value="nst"/>
    <property type="match status" value="1"/>
</dbReference>
<feature type="transmembrane region" description="Helical" evidence="5">
    <location>
        <begin position="205"/>
        <end position="224"/>
    </location>
</feature>
<keyword evidence="2 5" id="KW-0812">Transmembrane</keyword>
<dbReference type="RefSeq" id="XP_009040768.1">
    <property type="nucleotide sequence ID" value="XM_009042520.1"/>
</dbReference>
<dbReference type="InterPro" id="IPR007271">
    <property type="entry name" value="Nuc_sug_transpt"/>
</dbReference>
<evidence type="ECO:0000313" key="6">
    <source>
        <dbReference type="EMBL" id="EGB04515.1"/>
    </source>
</evidence>
<dbReference type="eggNOG" id="KOG2234">
    <property type="taxonomic scope" value="Eukaryota"/>
</dbReference>
<dbReference type="SUPFAM" id="SSF103481">
    <property type="entry name" value="Multidrug resistance efflux transporter EmrE"/>
    <property type="match status" value="1"/>
</dbReference>
<protein>
    <submittedName>
        <fullName evidence="6">Uncharacterized protein STP11</fullName>
    </submittedName>
</protein>
<keyword evidence="4 5" id="KW-0472">Membrane</keyword>
<reference evidence="6 7" key="1">
    <citation type="journal article" date="2011" name="Proc. Natl. Acad. Sci. U.S.A.">
        <title>Niche of harmful alga Aureococcus anophagefferens revealed through ecogenomics.</title>
        <authorList>
            <person name="Gobler C.J."/>
            <person name="Berry D.L."/>
            <person name="Dyhrman S.T."/>
            <person name="Wilhelm S.W."/>
            <person name="Salamov A."/>
            <person name="Lobanov A.V."/>
            <person name="Zhang Y."/>
            <person name="Collier J.L."/>
            <person name="Wurch L.L."/>
            <person name="Kustka A.B."/>
            <person name="Dill B.D."/>
            <person name="Shah M."/>
            <person name="VerBerkmoes N.C."/>
            <person name="Kuo A."/>
            <person name="Terry A."/>
            <person name="Pangilinan J."/>
            <person name="Lindquist E.A."/>
            <person name="Lucas S."/>
            <person name="Paulsen I.T."/>
            <person name="Hattenrath-Lehmann T.K."/>
            <person name="Talmage S.C."/>
            <person name="Walker E.A."/>
            <person name="Koch F."/>
            <person name="Burson A.M."/>
            <person name="Marcoval M.A."/>
            <person name="Tang Y.Z."/>
            <person name="Lecleir G.R."/>
            <person name="Coyne K.J."/>
            <person name="Berg G.M."/>
            <person name="Bertrand E.M."/>
            <person name="Saito M.A."/>
            <person name="Gladyshev V.N."/>
            <person name="Grigoriev I.V."/>
        </authorList>
    </citation>
    <scope>NUCLEOTIDE SEQUENCE [LARGE SCALE GENOMIC DNA]</scope>
    <source>
        <strain evidence="7">CCMP 1984</strain>
    </source>
</reference>
<dbReference type="KEGG" id="aaf:AURANDRAFT_32438"/>
<accession>F0YK34</accession>
<feature type="transmembrane region" description="Helical" evidence="5">
    <location>
        <begin position="270"/>
        <end position="290"/>
    </location>
</feature>
<proteinExistence type="predicted"/>
<dbReference type="AlphaFoldDB" id="F0YK34"/>
<dbReference type="InterPro" id="IPR037185">
    <property type="entry name" value="EmrE-like"/>
</dbReference>
<comment type="subcellular location">
    <subcellularLocation>
        <location evidence="1">Membrane</location>
        <topology evidence="1">Multi-pass membrane protein</topology>
    </subcellularLocation>
</comment>
<keyword evidence="3 5" id="KW-1133">Transmembrane helix</keyword>
<dbReference type="EMBL" id="GL833150">
    <property type="protein sequence ID" value="EGB04515.1"/>
    <property type="molecule type" value="Genomic_DNA"/>
</dbReference>
<feature type="transmembrane region" description="Helical" evidence="5">
    <location>
        <begin position="140"/>
        <end position="156"/>
    </location>
</feature>
<dbReference type="GO" id="GO:0000139">
    <property type="term" value="C:Golgi membrane"/>
    <property type="evidence" value="ECO:0007669"/>
    <property type="project" value="InterPro"/>
</dbReference>
<evidence type="ECO:0000313" key="7">
    <source>
        <dbReference type="Proteomes" id="UP000002729"/>
    </source>
</evidence>
<dbReference type="InParanoid" id="F0YK34"/>
<keyword evidence="7" id="KW-1185">Reference proteome</keyword>
<dbReference type="PIRSF" id="PIRSF005799">
    <property type="entry name" value="UDP-gal_transpt"/>
    <property type="match status" value="1"/>
</dbReference>
<dbReference type="Proteomes" id="UP000002729">
    <property type="component" value="Unassembled WGS sequence"/>
</dbReference>
<feature type="transmembrane region" description="Helical" evidence="5">
    <location>
        <begin position="296"/>
        <end position="312"/>
    </location>
</feature>
<dbReference type="PANTHER" id="PTHR10231">
    <property type="entry name" value="NUCLEOTIDE-SUGAR TRANSMEMBRANE TRANSPORTER"/>
    <property type="match status" value="1"/>
</dbReference>
<feature type="transmembrane region" description="Helical" evidence="5">
    <location>
        <begin position="244"/>
        <end position="263"/>
    </location>
</feature>
<dbReference type="Pfam" id="PF04142">
    <property type="entry name" value="Nuc_sug_transp"/>
    <property type="match status" value="1"/>
</dbReference>
<evidence type="ECO:0000256" key="1">
    <source>
        <dbReference type="ARBA" id="ARBA00004141"/>
    </source>
</evidence>
<name>F0YK34_AURAN</name>
<evidence type="ECO:0000256" key="3">
    <source>
        <dbReference type="ARBA" id="ARBA00022989"/>
    </source>
</evidence>
<evidence type="ECO:0000256" key="4">
    <source>
        <dbReference type="ARBA" id="ARBA00023136"/>
    </source>
</evidence>
<sequence length="331" mass="36386">MESSLLRHGSLALLVAQDTALVLLMRYSRQRSGSMYISSTAVCSMEVMKLSVCFLMLLCGEAHGSFGMLVFMIRKEVLGRPKEVAKLALPALLYLIQNNLLYFALSHLQATPYKVTYNLKILTSAFFSVTLLGQRLGRRRWISLVVLFLGVTIVQTDNPKNELSRHHSGLGSQTLGFVAVGGAAITSGFSGVYQQRILQSCKTDMWIRNVQMGVTSVTLGFLCTFLKDRQAIADGGFFQGYSRLVWVVVSLQALGGLNVAFILKYADNILKGFAAAFSTIASCIIEMVLFQFRPSPLFLFGSALINIAAYFYNTPATKRPTKCDASALHSV</sequence>
<dbReference type="GeneID" id="20221144"/>
<gene>
    <name evidence="6" type="primary">STP11</name>
    <name evidence="6" type="ORF">AURANDRAFT_32438</name>
</gene>
<evidence type="ECO:0000256" key="2">
    <source>
        <dbReference type="ARBA" id="ARBA00022692"/>
    </source>
</evidence>
<feature type="transmembrane region" description="Helical" evidence="5">
    <location>
        <begin position="84"/>
        <end position="105"/>
    </location>
</feature>
<dbReference type="GO" id="GO:0015165">
    <property type="term" value="F:pyrimidine nucleotide-sugar transmembrane transporter activity"/>
    <property type="evidence" value="ECO:0007669"/>
    <property type="project" value="InterPro"/>
</dbReference>